<evidence type="ECO:0000313" key="1">
    <source>
        <dbReference type="EMBL" id="MFC5886837.1"/>
    </source>
</evidence>
<name>A0ABW1EXW3_9ACTN</name>
<sequence>MPWDSVPWFIEGSAEHSSQVARLLAYNSVGGAEGVIGPNDLRVRALAAPGQQVEVLTGACSILNRAAGAQYEAYAGRMIAIDKIPITPTGPAARSDLVIARVENPYLLGETWPQPSTPATGPYIYTRVISGVPAGTTSIRQVRPGDSAITLARIDIPPNTSSVLPGYVKDLRKVARPRTEERTYTIIGYPEYSYIDKTDGGWKNWPERATWNLDIPDWAVTATITTNLSGLRLSINNVYVGMRHVLAGQTGAYSELDDDGGTGFRRADKLLADNFAVPAAWRGTTQTLLIQTVAMDPGRLDVNGATQVVCKVLFKEAPAQDGA</sequence>
<keyword evidence="2" id="KW-1185">Reference proteome</keyword>
<gene>
    <name evidence="1" type="ORF">ACFP0N_17865</name>
</gene>
<accession>A0ABW1EXW3</accession>
<reference evidence="2" key="1">
    <citation type="journal article" date="2019" name="Int. J. Syst. Evol. Microbiol.">
        <title>The Global Catalogue of Microorganisms (GCM) 10K type strain sequencing project: providing services to taxonomists for standard genome sequencing and annotation.</title>
        <authorList>
            <consortium name="The Broad Institute Genomics Platform"/>
            <consortium name="The Broad Institute Genome Sequencing Center for Infectious Disease"/>
            <person name="Wu L."/>
            <person name="Ma J."/>
        </authorList>
    </citation>
    <scope>NUCLEOTIDE SEQUENCE [LARGE SCALE GENOMIC DNA]</scope>
    <source>
        <strain evidence="2">CGMCC 4.1469</strain>
    </source>
</reference>
<dbReference type="EMBL" id="JBHSOD010000020">
    <property type="protein sequence ID" value="MFC5886837.1"/>
    <property type="molecule type" value="Genomic_DNA"/>
</dbReference>
<protein>
    <recommendedName>
        <fullName evidence="3">Minor tail protein</fullName>
    </recommendedName>
</protein>
<proteinExistence type="predicted"/>
<evidence type="ECO:0008006" key="3">
    <source>
        <dbReference type="Google" id="ProtNLM"/>
    </source>
</evidence>
<dbReference type="RefSeq" id="WP_345330802.1">
    <property type="nucleotide sequence ID" value="NZ_BAAAVH010000123.1"/>
</dbReference>
<evidence type="ECO:0000313" key="2">
    <source>
        <dbReference type="Proteomes" id="UP001596067"/>
    </source>
</evidence>
<dbReference type="Proteomes" id="UP001596067">
    <property type="component" value="Unassembled WGS sequence"/>
</dbReference>
<comment type="caution">
    <text evidence="1">The sequence shown here is derived from an EMBL/GenBank/DDBJ whole genome shotgun (WGS) entry which is preliminary data.</text>
</comment>
<organism evidence="1 2">
    <name type="scientific">Kitasatospora aburaviensis</name>
    <dbReference type="NCBI Taxonomy" id="67265"/>
    <lineage>
        <taxon>Bacteria</taxon>
        <taxon>Bacillati</taxon>
        <taxon>Actinomycetota</taxon>
        <taxon>Actinomycetes</taxon>
        <taxon>Kitasatosporales</taxon>
        <taxon>Streptomycetaceae</taxon>
        <taxon>Kitasatospora</taxon>
    </lineage>
</organism>